<proteinExistence type="predicted"/>
<sequence length="54" mass="6245">MEMEFGRCFPDDEVLIFSRKALCRRRIFSLSIIYTRKASLQRTPMSICAPFGGV</sequence>
<reference evidence="1 2" key="4">
    <citation type="journal article" date="2011" name="BMC Genomics">
        <title>RNA-Seq improves annotation of protein-coding genes in the cucumber genome.</title>
        <authorList>
            <person name="Li Z."/>
            <person name="Zhang Z."/>
            <person name="Yan P."/>
            <person name="Huang S."/>
            <person name="Fei Z."/>
            <person name="Lin K."/>
        </authorList>
    </citation>
    <scope>NUCLEOTIDE SEQUENCE [LARGE SCALE GENOMIC DNA]</scope>
    <source>
        <strain evidence="2">cv. 9930</strain>
    </source>
</reference>
<dbReference type="AlphaFoldDB" id="A0A0A0L1F0"/>
<reference evidence="1 2" key="3">
    <citation type="journal article" date="2010" name="BMC Genomics">
        <title>Transcriptome sequencing and comparative analysis of cucumber flowers with different sex types.</title>
        <authorList>
            <person name="Guo S."/>
            <person name="Zheng Y."/>
            <person name="Joung J.G."/>
            <person name="Liu S."/>
            <person name="Zhang Z."/>
            <person name="Crasta O.R."/>
            <person name="Sobral B.W."/>
            <person name="Xu Y."/>
            <person name="Huang S."/>
            <person name="Fei Z."/>
        </authorList>
    </citation>
    <scope>NUCLEOTIDE SEQUENCE [LARGE SCALE GENOMIC DNA]</scope>
    <source>
        <strain evidence="2">cv. 9930</strain>
    </source>
</reference>
<reference evidence="1 2" key="2">
    <citation type="journal article" date="2009" name="PLoS ONE">
        <title>An integrated genetic and cytogenetic map of the cucumber genome.</title>
        <authorList>
            <person name="Ren Y."/>
            <person name="Zhang Z."/>
            <person name="Liu J."/>
            <person name="Staub J.E."/>
            <person name="Han Y."/>
            <person name="Cheng Z."/>
            <person name="Li X."/>
            <person name="Lu J."/>
            <person name="Miao H."/>
            <person name="Kang H."/>
            <person name="Xie B."/>
            <person name="Gu X."/>
            <person name="Wang X."/>
            <person name="Du Y."/>
            <person name="Jin W."/>
            <person name="Huang S."/>
        </authorList>
    </citation>
    <scope>NUCLEOTIDE SEQUENCE [LARGE SCALE GENOMIC DNA]</scope>
    <source>
        <strain evidence="2">cv. 9930</strain>
    </source>
</reference>
<gene>
    <name evidence="1" type="ORF">Csa_4G314400</name>
</gene>
<keyword evidence="2" id="KW-1185">Reference proteome</keyword>
<evidence type="ECO:0000313" key="1">
    <source>
        <dbReference type="EMBL" id="KGN54412.1"/>
    </source>
</evidence>
<evidence type="ECO:0000313" key="2">
    <source>
        <dbReference type="Proteomes" id="UP000029981"/>
    </source>
</evidence>
<name>A0A0A0L1F0_CUCSA</name>
<dbReference type="EMBL" id="CM002925">
    <property type="protein sequence ID" value="KGN54412.1"/>
    <property type="molecule type" value="Genomic_DNA"/>
</dbReference>
<organism evidence="1 2">
    <name type="scientific">Cucumis sativus</name>
    <name type="common">Cucumber</name>
    <dbReference type="NCBI Taxonomy" id="3659"/>
    <lineage>
        <taxon>Eukaryota</taxon>
        <taxon>Viridiplantae</taxon>
        <taxon>Streptophyta</taxon>
        <taxon>Embryophyta</taxon>
        <taxon>Tracheophyta</taxon>
        <taxon>Spermatophyta</taxon>
        <taxon>Magnoliopsida</taxon>
        <taxon>eudicotyledons</taxon>
        <taxon>Gunneridae</taxon>
        <taxon>Pentapetalae</taxon>
        <taxon>rosids</taxon>
        <taxon>fabids</taxon>
        <taxon>Cucurbitales</taxon>
        <taxon>Cucurbitaceae</taxon>
        <taxon>Benincaseae</taxon>
        <taxon>Cucumis</taxon>
    </lineage>
</organism>
<reference evidence="1 2" key="1">
    <citation type="journal article" date="2009" name="Nat. Genet.">
        <title>The genome of the cucumber, Cucumis sativus L.</title>
        <authorList>
            <person name="Huang S."/>
            <person name="Li R."/>
            <person name="Zhang Z."/>
            <person name="Li L."/>
            <person name="Gu X."/>
            <person name="Fan W."/>
            <person name="Lucas W.J."/>
            <person name="Wang X."/>
            <person name="Xie B."/>
            <person name="Ni P."/>
            <person name="Ren Y."/>
            <person name="Zhu H."/>
            <person name="Li J."/>
            <person name="Lin K."/>
            <person name="Jin W."/>
            <person name="Fei Z."/>
            <person name="Li G."/>
            <person name="Staub J."/>
            <person name="Kilian A."/>
            <person name="van der Vossen E.A."/>
            <person name="Wu Y."/>
            <person name="Guo J."/>
            <person name="He J."/>
            <person name="Jia Z."/>
            <person name="Ren Y."/>
            <person name="Tian G."/>
            <person name="Lu Y."/>
            <person name="Ruan J."/>
            <person name="Qian W."/>
            <person name="Wang M."/>
            <person name="Huang Q."/>
            <person name="Li B."/>
            <person name="Xuan Z."/>
            <person name="Cao J."/>
            <person name="Asan"/>
            <person name="Wu Z."/>
            <person name="Zhang J."/>
            <person name="Cai Q."/>
            <person name="Bai Y."/>
            <person name="Zhao B."/>
            <person name="Han Y."/>
            <person name="Li Y."/>
            <person name="Li X."/>
            <person name="Wang S."/>
            <person name="Shi Q."/>
            <person name="Liu S."/>
            <person name="Cho W.K."/>
            <person name="Kim J.Y."/>
            <person name="Xu Y."/>
            <person name="Heller-Uszynska K."/>
            <person name="Miao H."/>
            <person name="Cheng Z."/>
            <person name="Zhang S."/>
            <person name="Wu J."/>
            <person name="Yang Y."/>
            <person name="Kang H."/>
            <person name="Li M."/>
            <person name="Liang H."/>
            <person name="Ren X."/>
            <person name="Shi Z."/>
            <person name="Wen M."/>
            <person name="Jian M."/>
            <person name="Yang H."/>
            <person name="Zhang G."/>
            <person name="Yang Z."/>
            <person name="Chen R."/>
            <person name="Liu S."/>
            <person name="Li J."/>
            <person name="Ma L."/>
            <person name="Liu H."/>
            <person name="Zhou Y."/>
            <person name="Zhao J."/>
            <person name="Fang X."/>
            <person name="Li G."/>
            <person name="Fang L."/>
            <person name="Li Y."/>
            <person name="Liu D."/>
            <person name="Zheng H."/>
            <person name="Zhang Y."/>
            <person name="Qin N."/>
            <person name="Li Z."/>
            <person name="Yang G."/>
            <person name="Yang S."/>
            <person name="Bolund L."/>
            <person name="Kristiansen K."/>
            <person name="Zheng H."/>
            <person name="Li S."/>
            <person name="Zhang X."/>
            <person name="Yang H."/>
            <person name="Wang J."/>
            <person name="Sun R."/>
            <person name="Zhang B."/>
            <person name="Jiang S."/>
            <person name="Wang J."/>
            <person name="Du Y."/>
            <person name="Li S."/>
        </authorList>
    </citation>
    <scope>NUCLEOTIDE SEQUENCE [LARGE SCALE GENOMIC DNA]</scope>
    <source>
        <strain evidence="2">cv. 9930</strain>
    </source>
</reference>
<dbReference type="Gramene" id="KGN54412">
    <property type="protein sequence ID" value="KGN54412"/>
    <property type="gene ID" value="Csa_4G314400"/>
</dbReference>
<protein>
    <submittedName>
        <fullName evidence="1">Uncharacterized protein</fullName>
    </submittedName>
</protein>
<accession>A0A0A0L1F0</accession>
<dbReference type="Proteomes" id="UP000029981">
    <property type="component" value="Chromosome 4"/>
</dbReference>